<protein>
    <recommendedName>
        <fullName evidence="3 9">Signal peptidase complex subunit 2</fullName>
    </recommendedName>
</protein>
<dbReference type="PANTHER" id="PTHR13085">
    <property type="entry name" value="MICROSOMAL SIGNAL PEPTIDASE 25 KDA SUBUNIT"/>
    <property type="match status" value="1"/>
</dbReference>
<dbReference type="GO" id="GO:0045047">
    <property type="term" value="P:protein targeting to ER"/>
    <property type="evidence" value="ECO:0007669"/>
    <property type="project" value="TreeGrafter"/>
</dbReference>
<keyword evidence="6 9" id="KW-1133">Transmembrane helix</keyword>
<keyword evidence="5 9" id="KW-0256">Endoplasmic reticulum</keyword>
<evidence type="ECO:0000256" key="5">
    <source>
        <dbReference type="ARBA" id="ARBA00022824"/>
    </source>
</evidence>
<organism evidence="10 11">
    <name type="scientific">Bremia lactucae</name>
    <name type="common">Lettuce downy mildew</name>
    <dbReference type="NCBI Taxonomy" id="4779"/>
    <lineage>
        <taxon>Eukaryota</taxon>
        <taxon>Sar</taxon>
        <taxon>Stramenopiles</taxon>
        <taxon>Oomycota</taxon>
        <taxon>Peronosporomycetes</taxon>
        <taxon>Peronosporales</taxon>
        <taxon>Peronosporaceae</taxon>
        <taxon>Bremia</taxon>
    </lineage>
</organism>
<dbReference type="AlphaFoldDB" id="A0A976II47"/>
<dbReference type="EMBL" id="SHOA02000038">
    <property type="protein sequence ID" value="TDH72231.1"/>
    <property type="molecule type" value="Genomic_DNA"/>
</dbReference>
<gene>
    <name evidence="10" type="ORF">CCR75_005609</name>
</gene>
<dbReference type="InterPro" id="IPR009582">
    <property type="entry name" value="Spc2/SPCS2"/>
</dbReference>
<evidence type="ECO:0000313" key="11">
    <source>
        <dbReference type="Proteomes" id="UP000294530"/>
    </source>
</evidence>
<keyword evidence="11" id="KW-1185">Reference proteome</keyword>
<evidence type="ECO:0000256" key="2">
    <source>
        <dbReference type="ARBA" id="ARBA00007324"/>
    </source>
</evidence>
<evidence type="ECO:0000256" key="9">
    <source>
        <dbReference type="RuleBase" id="RU368033"/>
    </source>
</evidence>
<dbReference type="GeneID" id="94349359"/>
<keyword evidence="7 9" id="KW-0472">Membrane</keyword>
<comment type="similarity">
    <text evidence="2 9">Belongs to the SPCS2 family.</text>
</comment>
<comment type="subcellular location">
    <subcellularLocation>
        <location evidence="1 9">Endoplasmic reticulum membrane</location>
        <topology evidence="1 9">Multi-pass membrane protein</topology>
    </subcellularLocation>
</comment>
<evidence type="ECO:0000256" key="1">
    <source>
        <dbReference type="ARBA" id="ARBA00004477"/>
    </source>
</evidence>
<dbReference type="PANTHER" id="PTHR13085:SF0">
    <property type="entry name" value="SIGNAL PEPTIDASE COMPLEX SUBUNIT 2"/>
    <property type="match status" value="1"/>
</dbReference>
<dbReference type="RefSeq" id="XP_067821730.1">
    <property type="nucleotide sequence ID" value="XM_067963688.1"/>
</dbReference>
<evidence type="ECO:0000256" key="7">
    <source>
        <dbReference type="ARBA" id="ARBA00023136"/>
    </source>
</evidence>
<feature type="transmembrane region" description="Helical" evidence="9">
    <location>
        <begin position="55"/>
        <end position="74"/>
    </location>
</feature>
<evidence type="ECO:0000313" key="10">
    <source>
        <dbReference type="EMBL" id="TDH72231.1"/>
    </source>
</evidence>
<dbReference type="KEGG" id="blac:94349359"/>
<accession>A0A976II47</accession>
<evidence type="ECO:0000256" key="6">
    <source>
        <dbReference type="ARBA" id="ARBA00022989"/>
    </source>
</evidence>
<dbReference type="Proteomes" id="UP000294530">
    <property type="component" value="Unassembled WGS sequence"/>
</dbReference>
<dbReference type="GO" id="GO:0006465">
    <property type="term" value="P:signal peptide processing"/>
    <property type="evidence" value="ECO:0007669"/>
    <property type="project" value="UniProtKB-UniRule"/>
</dbReference>
<evidence type="ECO:0000256" key="3">
    <source>
        <dbReference type="ARBA" id="ARBA00017057"/>
    </source>
</evidence>
<sequence>MAVRKDSDDEMILNDLHIETGDQVAVKNLLDDTIIEFFKEKKAYKLHYGWDNAKMILMGLAVVIAAASHFYKHPTVSEEVFVYSCVIGYFIIQGLLLGYVTFIEKDILVRMTRSKSNSGTAILVRTTFPYTDAHYTISIHPADAKGKQRKEELYIGRYFDKDGYFSKEAFTKDIEAVLLRFETKDKKQ</sequence>
<keyword evidence="4 9" id="KW-0812">Transmembrane</keyword>
<name>A0A976II47_BRELC</name>
<reference evidence="10 11" key="1">
    <citation type="journal article" date="2021" name="Genome Biol.">
        <title>AFLAP: assembly-free linkage analysis pipeline using k-mers from genome sequencing data.</title>
        <authorList>
            <person name="Fletcher K."/>
            <person name="Zhang L."/>
            <person name="Gil J."/>
            <person name="Han R."/>
            <person name="Cavanaugh K."/>
            <person name="Michelmore R."/>
        </authorList>
    </citation>
    <scope>NUCLEOTIDE SEQUENCE [LARGE SCALE GENOMIC DNA]</scope>
    <source>
        <strain evidence="10 11">SF5</strain>
    </source>
</reference>
<evidence type="ECO:0000256" key="4">
    <source>
        <dbReference type="ARBA" id="ARBA00022692"/>
    </source>
</evidence>
<evidence type="ECO:0000256" key="8">
    <source>
        <dbReference type="ARBA" id="ARBA00045608"/>
    </source>
</evidence>
<dbReference type="OrthoDB" id="29558at2759"/>
<comment type="caution">
    <text evidence="10">The sequence shown here is derived from an EMBL/GenBank/DDBJ whole genome shotgun (WGS) entry which is preliminary data.</text>
</comment>
<dbReference type="GO" id="GO:0005787">
    <property type="term" value="C:signal peptidase complex"/>
    <property type="evidence" value="ECO:0007669"/>
    <property type="project" value="UniProtKB-UniRule"/>
</dbReference>
<dbReference type="Pfam" id="PF06703">
    <property type="entry name" value="SPC25"/>
    <property type="match status" value="1"/>
</dbReference>
<feature type="transmembrane region" description="Helical" evidence="9">
    <location>
        <begin position="80"/>
        <end position="103"/>
    </location>
</feature>
<comment type="function">
    <text evidence="8 9">Component of the signal peptidase complex (SPC) which catalyzes the cleavage of N-terminal signal sequences from nascent proteins as they are translocated into the lumen of the endoplasmic reticulum. Enhances the enzymatic activity of SPC and facilitates the interactions between different components of the translocation site.</text>
</comment>
<proteinExistence type="inferred from homology"/>
<dbReference type="GO" id="GO:0008233">
    <property type="term" value="F:peptidase activity"/>
    <property type="evidence" value="ECO:0007669"/>
    <property type="project" value="UniProtKB-UniRule"/>
</dbReference>